<dbReference type="InterPro" id="IPR050485">
    <property type="entry name" value="Proline_metab_enzyme"/>
</dbReference>
<dbReference type="Proteomes" id="UP000323242">
    <property type="component" value="Unassembled WGS sequence"/>
</dbReference>
<evidence type="ECO:0000256" key="2">
    <source>
        <dbReference type="ARBA" id="ARBA00023027"/>
    </source>
</evidence>
<evidence type="ECO:0000259" key="3">
    <source>
        <dbReference type="Pfam" id="PF00171"/>
    </source>
</evidence>
<dbReference type="Gene3D" id="3.40.309.10">
    <property type="entry name" value="Aldehyde Dehydrogenase, Chain A, domain 2"/>
    <property type="match status" value="1"/>
</dbReference>
<dbReference type="Pfam" id="PF00171">
    <property type="entry name" value="Aldedh"/>
    <property type="match status" value="1"/>
</dbReference>
<evidence type="ECO:0000256" key="1">
    <source>
        <dbReference type="ARBA" id="ARBA00023002"/>
    </source>
</evidence>
<keyword evidence="1" id="KW-0560">Oxidoreductase</keyword>
<proteinExistence type="predicted"/>
<dbReference type="InterPro" id="IPR016161">
    <property type="entry name" value="Ald_DH/histidinol_DH"/>
</dbReference>
<keyword evidence="2" id="KW-0520">NAD</keyword>
<dbReference type="RefSeq" id="WP_148901657.1">
    <property type="nucleotide sequence ID" value="NZ_VSZQ01000019.1"/>
</dbReference>
<dbReference type="PANTHER" id="PTHR42862:SF1">
    <property type="entry name" value="DELTA-1-PYRROLINE-5-CARBOXYLATE DEHYDROGENASE 2, ISOFORM A-RELATED"/>
    <property type="match status" value="1"/>
</dbReference>
<protein>
    <submittedName>
        <fullName evidence="4">Aldehyde dehydrogenase family protein</fullName>
    </submittedName>
</protein>
<dbReference type="Gene3D" id="3.40.605.10">
    <property type="entry name" value="Aldehyde Dehydrogenase, Chain A, domain 1"/>
    <property type="match status" value="1"/>
</dbReference>
<dbReference type="EMBL" id="VSZQ01000019">
    <property type="protein sequence ID" value="TYR65574.1"/>
    <property type="molecule type" value="Genomic_DNA"/>
</dbReference>
<feature type="domain" description="Aldehyde dehydrogenase" evidence="3">
    <location>
        <begin position="163"/>
        <end position="330"/>
    </location>
</feature>
<dbReference type="GO" id="GO:0010133">
    <property type="term" value="P:L-proline catabolic process to L-glutamate"/>
    <property type="evidence" value="ECO:0007669"/>
    <property type="project" value="TreeGrafter"/>
</dbReference>
<accession>A0A5D4JL02</accession>
<evidence type="ECO:0000313" key="4">
    <source>
        <dbReference type="EMBL" id="TYR65574.1"/>
    </source>
</evidence>
<keyword evidence="5" id="KW-1185">Reference proteome</keyword>
<dbReference type="InterPro" id="IPR016163">
    <property type="entry name" value="Ald_DH_C"/>
</dbReference>
<dbReference type="PANTHER" id="PTHR42862">
    <property type="entry name" value="DELTA-1-PYRROLINE-5-CARBOXYLATE DEHYDROGENASE 1, ISOFORM A-RELATED"/>
    <property type="match status" value="1"/>
</dbReference>
<dbReference type="InterPro" id="IPR015590">
    <property type="entry name" value="Aldehyde_DH_dom"/>
</dbReference>
<name>A0A5D4JL02_9ACTN</name>
<dbReference type="SUPFAM" id="SSF53720">
    <property type="entry name" value="ALDH-like"/>
    <property type="match status" value="1"/>
</dbReference>
<reference evidence="4 5" key="1">
    <citation type="submission" date="2019-08" db="EMBL/GenBank/DDBJ databases">
        <title>Draft genome for granaticin producer strain Streptomyces parvus C05.</title>
        <authorList>
            <person name="Gonzalez-Pimentel J.L."/>
        </authorList>
    </citation>
    <scope>NUCLEOTIDE SEQUENCE [LARGE SCALE GENOMIC DNA]</scope>
    <source>
        <strain evidence="4 5">C05</strain>
    </source>
</reference>
<evidence type="ECO:0000313" key="5">
    <source>
        <dbReference type="Proteomes" id="UP000323242"/>
    </source>
</evidence>
<dbReference type="GO" id="GO:0003842">
    <property type="term" value="F:L-glutamate gamma-semialdehyde dehydrogenase activity"/>
    <property type="evidence" value="ECO:0007669"/>
    <property type="project" value="TreeGrafter"/>
</dbReference>
<sequence length="572" mass="61607">MSTTAAAADTVPLDLAVRELRDHAAAWTETPLPERIALLERTLPRIAEAAEAMVADAARAKGCTGTSAWAAEDWVTAPWALAQAIRAQLHVLRRVAAGNNPLKAGAVHGREDRTVVDVFPATPADRLLLNGFTAQVWTLPGTTREQVLARAAGEYRGRPGGPGVSLVLGAGNVAAITPLDILHKLYAEGEVVLAKMNPVNAYLRPHFEKVFGEFVERGWVRFVDGGAAEGAYLTGHEGIDSIHVTGSERTHDAIVWGTDDRAEDRRRSDTPLNAKPFTSELGGVSPCIVTPGPWSAADFRFQAEHIVTSKLNNSGHNCVATQILVVPEDWDGTERLLAEIRAVLRALPSRADYYPGAADRVEKVLAHHPHAETFGADGSCRVLVPGIEDMDDVMLTDEVFAGVLGVIRLPGGDAPEFLREATEFANTRLPGTLGATLLVHPRTERAHRAAVDEAVAGLRYGMLGVNCWSAFGFLLGYTPWGAYPGHTRQEIGSGVGFVHNAFQLEDVEKTVLRAPFAPFPRGLFTGSPSLSPRPPYYVTNRTGRTTMKRLTAWTTSPSPMKLLGIFASALRG</sequence>
<gene>
    <name evidence="4" type="ORF">FY004_05590</name>
</gene>
<dbReference type="GO" id="GO:0009898">
    <property type="term" value="C:cytoplasmic side of plasma membrane"/>
    <property type="evidence" value="ECO:0007669"/>
    <property type="project" value="TreeGrafter"/>
</dbReference>
<dbReference type="InterPro" id="IPR016162">
    <property type="entry name" value="Ald_DH_N"/>
</dbReference>
<organism evidence="4 5">
    <name type="scientific">Streptomyces parvus</name>
    <dbReference type="NCBI Taxonomy" id="66428"/>
    <lineage>
        <taxon>Bacteria</taxon>
        <taxon>Bacillati</taxon>
        <taxon>Actinomycetota</taxon>
        <taxon>Actinomycetes</taxon>
        <taxon>Kitasatosporales</taxon>
        <taxon>Streptomycetaceae</taxon>
        <taxon>Streptomyces</taxon>
    </lineage>
</organism>
<dbReference type="AlphaFoldDB" id="A0A5D4JL02"/>
<comment type="caution">
    <text evidence="4">The sequence shown here is derived from an EMBL/GenBank/DDBJ whole genome shotgun (WGS) entry which is preliminary data.</text>
</comment>